<dbReference type="Proteomes" id="UP000230066">
    <property type="component" value="Unassembled WGS sequence"/>
</dbReference>
<evidence type="ECO:0000313" key="1">
    <source>
        <dbReference type="EMBL" id="THD21102.1"/>
    </source>
</evidence>
<name>A0A2H1C056_FASHE</name>
<evidence type="ECO:0000313" key="2">
    <source>
        <dbReference type="Proteomes" id="UP000230066"/>
    </source>
</evidence>
<sequence length="80" mass="8990">MMMRYICLVVLLNFCSISALTMEEALTDPEKYIRYDTESYSQIKHMLLSSAITYGILIGSLLGTHLIVCMTKPQGSGSRH</sequence>
<dbReference type="EMBL" id="JXXN02003850">
    <property type="protein sequence ID" value="THD21102.1"/>
    <property type="molecule type" value="Genomic_DNA"/>
</dbReference>
<organism evidence="1 2">
    <name type="scientific">Fasciola hepatica</name>
    <name type="common">Liver fluke</name>
    <dbReference type="NCBI Taxonomy" id="6192"/>
    <lineage>
        <taxon>Eukaryota</taxon>
        <taxon>Metazoa</taxon>
        <taxon>Spiralia</taxon>
        <taxon>Lophotrochozoa</taxon>
        <taxon>Platyhelminthes</taxon>
        <taxon>Trematoda</taxon>
        <taxon>Digenea</taxon>
        <taxon>Plagiorchiida</taxon>
        <taxon>Echinostomata</taxon>
        <taxon>Echinostomatoidea</taxon>
        <taxon>Fasciolidae</taxon>
        <taxon>Fasciola</taxon>
    </lineage>
</organism>
<reference evidence="1" key="1">
    <citation type="submission" date="2019-03" db="EMBL/GenBank/DDBJ databases">
        <title>Improved annotation for the trematode Fasciola hepatica.</title>
        <authorList>
            <person name="Choi Y.-J."/>
            <person name="Martin J."/>
            <person name="Mitreva M."/>
        </authorList>
    </citation>
    <scope>NUCLEOTIDE SEQUENCE [LARGE SCALE GENOMIC DNA]</scope>
</reference>
<proteinExistence type="predicted"/>
<accession>A0A2H1C056</accession>
<keyword evidence="2" id="KW-1185">Reference proteome</keyword>
<gene>
    <name evidence="1" type="ORF">D915_008241</name>
</gene>
<protein>
    <submittedName>
        <fullName evidence="1">Uncharacterized protein</fullName>
    </submittedName>
</protein>
<dbReference type="AlphaFoldDB" id="A0A2H1C056"/>
<comment type="caution">
    <text evidence="1">The sequence shown here is derived from an EMBL/GenBank/DDBJ whole genome shotgun (WGS) entry which is preliminary data.</text>
</comment>